<dbReference type="Pfam" id="PF00591">
    <property type="entry name" value="Glycos_transf_3"/>
    <property type="match status" value="1"/>
</dbReference>
<keyword evidence="1" id="KW-0328">Glycosyltransferase</keyword>
<dbReference type="PANTHER" id="PTHR43285">
    <property type="entry name" value="ANTHRANILATE PHOSPHORIBOSYLTRANSFERASE"/>
    <property type="match status" value="1"/>
</dbReference>
<dbReference type="Gene3D" id="3.40.1030.10">
    <property type="entry name" value="Nucleoside phosphorylase/phosphoribosyltransferase catalytic domain"/>
    <property type="match status" value="1"/>
</dbReference>
<evidence type="ECO:0000256" key="1">
    <source>
        <dbReference type="ARBA" id="ARBA00022676"/>
    </source>
</evidence>
<dbReference type="InterPro" id="IPR000312">
    <property type="entry name" value="Glycosyl_Trfase_fam3"/>
</dbReference>
<dbReference type="Proteomes" id="UP000235392">
    <property type="component" value="Unassembled WGS sequence"/>
</dbReference>
<dbReference type="SUPFAM" id="SSF52418">
    <property type="entry name" value="Nucleoside phosphorylase/phosphoribosyltransferase catalytic domain"/>
    <property type="match status" value="1"/>
</dbReference>
<organism evidence="4 5">
    <name type="scientific">Puccinia coronata f. sp. avenae</name>
    <dbReference type="NCBI Taxonomy" id="200324"/>
    <lineage>
        <taxon>Eukaryota</taxon>
        <taxon>Fungi</taxon>
        <taxon>Dikarya</taxon>
        <taxon>Basidiomycota</taxon>
        <taxon>Pucciniomycotina</taxon>
        <taxon>Pucciniomycetes</taxon>
        <taxon>Pucciniales</taxon>
        <taxon>Pucciniaceae</taxon>
        <taxon>Puccinia</taxon>
    </lineage>
</organism>
<dbReference type="GO" id="GO:0005829">
    <property type="term" value="C:cytosol"/>
    <property type="evidence" value="ECO:0007669"/>
    <property type="project" value="TreeGrafter"/>
</dbReference>
<dbReference type="EMBL" id="PGCI01001174">
    <property type="protein sequence ID" value="PLW06917.1"/>
    <property type="molecule type" value="Genomic_DNA"/>
</dbReference>
<comment type="caution">
    <text evidence="4">The sequence shown here is derived from an EMBL/GenBank/DDBJ whole genome shotgun (WGS) entry which is preliminary data.</text>
</comment>
<dbReference type="InterPro" id="IPR005940">
    <property type="entry name" value="Anthranilate_Pribosyl_Tfrase"/>
</dbReference>
<proteinExistence type="predicted"/>
<sequence length="378" mass="40879">MSVSDFQPVLWKIVEYCQQYHLHHHAINGQNDSTSATQTNLPILADLQTTMQVLADENASVPAQFAGLLTALSVAGLDRNELVIKTFMQGILLQWNLGAGLVDCRSQQHNPAVNPICDIVGTGGDGFNTFNHGNRASSSALGSANLLMALGTPLDALGPSQVAQLIEDPTLDFDFLFSPNFYPIFARLSLIRKALGFPTIFNLLGPLLNPARLDRLIIGVTKPDLGPIFCSVLHLCGSSKSWVVCSEEDLDEISTTGETSLWRLELDGSICHQRISPTETFGLPCHSLDLLTGQLAQENLQMLYDLLDRKSETVKHKAILDFVLLNASALLVLAGKTDDFKQGVQLARNSLLSGKAKAAVNSFKDKAQAIASLGLKAC</sequence>
<dbReference type="InterPro" id="IPR035902">
    <property type="entry name" value="Nuc_phospho_transferase"/>
</dbReference>
<name>A0A2N5S0Y9_9BASI</name>
<evidence type="ECO:0000313" key="4">
    <source>
        <dbReference type="EMBL" id="PLW06917.1"/>
    </source>
</evidence>
<dbReference type="GO" id="GO:0004048">
    <property type="term" value="F:anthranilate phosphoribosyltransferase activity"/>
    <property type="evidence" value="ECO:0007669"/>
    <property type="project" value="InterPro"/>
</dbReference>
<dbReference type="GO" id="GO:0000162">
    <property type="term" value="P:L-tryptophan biosynthetic process"/>
    <property type="evidence" value="ECO:0007669"/>
    <property type="project" value="InterPro"/>
</dbReference>
<keyword evidence="2" id="KW-0808">Transferase</keyword>
<reference evidence="4 5" key="1">
    <citation type="submission" date="2017-11" db="EMBL/GenBank/DDBJ databases">
        <title>De novo assembly and phasing of dikaryotic genomes from two isolates of Puccinia coronata f. sp. avenae, the causal agent of oat crown rust.</title>
        <authorList>
            <person name="Miller M.E."/>
            <person name="Zhang Y."/>
            <person name="Omidvar V."/>
            <person name="Sperschneider J."/>
            <person name="Schwessinger B."/>
            <person name="Raley C."/>
            <person name="Palmer J.M."/>
            <person name="Garnica D."/>
            <person name="Upadhyaya N."/>
            <person name="Rathjen J."/>
            <person name="Taylor J.M."/>
            <person name="Park R.F."/>
            <person name="Dodds P.N."/>
            <person name="Hirsch C.D."/>
            <person name="Kianian S.F."/>
            <person name="Figueroa M."/>
        </authorList>
    </citation>
    <scope>NUCLEOTIDE SEQUENCE [LARGE SCALE GENOMIC DNA]</scope>
    <source>
        <strain evidence="4">12SD80</strain>
    </source>
</reference>
<evidence type="ECO:0000259" key="3">
    <source>
        <dbReference type="Pfam" id="PF00591"/>
    </source>
</evidence>
<dbReference type="PANTHER" id="PTHR43285:SF2">
    <property type="entry name" value="ANTHRANILATE PHOSPHORIBOSYLTRANSFERASE"/>
    <property type="match status" value="1"/>
</dbReference>
<evidence type="ECO:0000313" key="5">
    <source>
        <dbReference type="Proteomes" id="UP000235392"/>
    </source>
</evidence>
<accession>A0A2N5S0Y9</accession>
<dbReference type="AlphaFoldDB" id="A0A2N5S0Y9"/>
<protein>
    <recommendedName>
        <fullName evidence="3">Glycosyl transferase family 3 domain-containing protein</fullName>
    </recommendedName>
</protein>
<feature type="domain" description="Glycosyl transferase family 3" evidence="3">
    <location>
        <begin position="132"/>
        <end position="356"/>
    </location>
</feature>
<gene>
    <name evidence="4" type="ORF">PCASD_24012</name>
</gene>
<evidence type="ECO:0000256" key="2">
    <source>
        <dbReference type="ARBA" id="ARBA00022679"/>
    </source>
</evidence>